<reference evidence="1" key="1">
    <citation type="submission" date="2020-04" db="EMBL/GenBank/DDBJ databases">
        <title>A chromosome-scale assembly and high-density genetic map of the yellow drum (Nibea albiflora) genome.</title>
        <authorList>
            <person name="Xu D."/>
            <person name="Zhang W."/>
            <person name="Chen R."/>
            <person name="Tan P."/>
            <person name="Wang L."/>
            <person name="Song H."/>
            <person name="Tian L."/>
            <person name="Zhu Q."/>
            <person name="Wang B."/>
        </authorList>
    </citation>
    <scope>NUCLEOTIDE SEQUENCE</scope>
    <source>
        <strain evidence="1">ZJHYS-2018</strain>
    </source>
</reference>
<dbReference type="Proteomes" id="UP000805704">
    <property type="component" value="Chromosome 8"/>
</dbReference>
<organism evidence="1 2">
    <name type="scientific">Nibea albiflora</name>
    <name type="common">Yellow drum</name>
    <name type="synonym">Corvina albiflora</name>
    <dbReference type="NCBI Taxonomy" id="240163"/>
    <lineage>
        <taxon>Eukaryota</taxon>
        <taxon>Metazoa</taxon>
        <taxon>Chordata</taxon>
        <taxon>Craniata</taxon>
        <taxon>Vertebrata</taxon>
        <taxon>Euteleostomi</taxon>
        <taxon>Actinopterygii</taxon>
        <taxon>Neopterygii</taxon>
        <taxon>Teleostei</taxon>
        <taxon>Neoteleostei</taxon>
        <taxon>Acanthomorphata</taxon>
        <taxon>Eupercaria</taxon>
        <taxon>Sciaenidae</taxon>
        <taxon>Nibea</taxon>
    </lineage>
</organism>
<protein>
    <submittedName>
        <fullName evidence="1">Uncharacterized protein</fullName>
    </submittedName>
</protein>
<gene>
    <name evidence="1" type="ORF">GBF38_018403</name>
</gene>
<keyword evidence="2" id="KW-1185">Reference proteome</keyword>
<accession>A0ACB7EFW8</accession>
<evidence type="ECO:0000313" key="2">
    <source>
        <dbReference type="Proteomes" id="UP000805704"/>
    </source>
</evidence>
<dbReference type="EMBL" id="CM024796">
    <property type="protein sequence ID" value="KAG8001007.1"/>
    <property type="molecule type" value="Genomic_DNA"/>
</dbReference>
<comment type="caution">
    <text evidence="1">The sequence shown here is derived from an EMBL/GenBank/DDBJ whole genome shotgun (WGS) entry which is preliminary data.</text>
</comment>
<name>A0ACB7EFW8_NIBAL</name>
<sequence>MDKSRASYFTAAEQQLLKEFYNEVKDIIRKKGNTSAIIKEREKAWQTIADRLNATNLSGHKRTWQQVKIKYKNILQAAVKKKAYRTGTGGGPPSQDVTPAEELALHLNKGRPVMEGIQGGTVTDPVPATETVRFIQVSGNTVTLLEPPEDDPGEGTSAAAECTSADEETVSVDSRRLETSQTVRTLYAKHLEKQIELADVKIRLKKRRLQEMELDLEIKRRTLRKLDLEIQKLEEVSADMFNVCMIVAVKKKAYRTGTGGGPPSQDVTPAEELALHLNKGRPVMEGIQGGTVTDPVPATETVRFIQAVKKKAYRTGTGGGPPSQDVTPAEELALHLNKGRPVMEGIQGGTVTDPVPATETVRFIQAVKKKAYRTGTGGGPPSQDVTPAEELALHLNKGRPVMEGIQGGTVTDPVPATETVRFIQAVKKKAYRTGTGGGPPSQDVTPAEELALHLNKGRPVMEGIQGGTVTDPVPATETVRFIQAVKKKAYRTGTGGGPPSQDVTPAEELALHLNKGRPVMEGIQGGTVTDPVPATETVRFIQDLAIAHRITDGKMDKSRASYFTAAEQQLLMEFYNEVKDIIRKKGNTSAIIKEREKAWQTIADRLNA</sequence>
<evidence type="ECO:0000313" key="1">
    <source>
        <dbReference type="EMBL" id="KAG8001007.1"/>
    </source>
</evidence>
<proteinExistence type="predicted"/>